<dbReference type="GO" id="GO:0008270">
    <property type="term" value="F:zinc ion binding"/>
    <property type="evidence" value="ECO:0007669"/>
    <property type="project" value="InterPro"/>
</dbReference>
<evidence type="ECO:0000256" key="2">
    <source>
        <dbReference type="ARBA" id="ARBA00022737"/>
    </source>
</evidence>
<dbReference type="Pfam" id="PF20430">
    <property type="entry name" value="Eplus_motif"/>
    <property type="match status" value="1"/>
</dbReference>
<evidence type="ECO:0000259" key="3">
    <source>
        <dbReference type="Pfam" id="PF14432"/>
    </source>
</evidence>
<comment type="similarity">
    <text evidence="1">Belongs to the PPR family. PCMP-H subfamily.</text>
</comment>
<reference evidence="4" key="2">
    <citation type="submission" date="2023-02" db="EMBL/GenBank/DDBJ databases">
        <authorList>
            <person name="Swenson N.G."/>
            <person name="Wegrzyn J.L."/>
            <person name="Mcevoy S.L."/>
        </authorList>
    </citation>
    <scope>NUCLEOTIDE SEQUENCE</scope>
    <source>
        <strain evidence="4">91603</strain>
        <tissue evidence="4">Leaf</tissue>
    </source>
</reference>
<dbReference type="EMBL" id="JAJSOW010000003">
    <property type="protein sequence ID" value="KAI9195356.1"/>
    <property type="molecule type" value="Genomic_DNA"/>
</dbReference>
<dbReference type="Pfam" id="PF01535">
    <property type="entry name" value="PPR"/>
    <property type="match status" value="3"/>
</dbReference>
<dbReference type="InterPro" id="IPR046848">
    <property type="entry name" value="E_motif"/>
</dbReference>
<evidence type="ECO:0000313" key="4">
    <source>
        <dbReference type="EMBL" id="KAI9195356.1"/>
    </source>
</evidence>
<evidence type="ECO:0000313" key="5">
    <source>
        <dbReference type="Proteomes" id="UP001064489"/>
    </source>
</evidence>
<dbReference type="GO" id="GO:0003723">
    <property type="term" value="F:RNA binding"/>
    <property type="evidence" value="ECO:0007669"/>
    <property type="project" value="InterPro"/>
</dbReference>
<dbReference type="PANTHER" id="PTHR47926:SF464">
    <property type="entry name" value="DYW DOMAIN-CONTAINING PROTEIN"/>
    <property type="match status" value="1"/>
</dbReference>
<keyword evidence="5" id="KW-1185">Reference proteome</keyword>
<dbReference type="InterPro" id="IPR046849">
    <property type="entry name" value="E2_motif"/>
</dbReference>
<dbReference type="GO" id="GO:0009451">
    <property type="term" value="P:RNA modification"/>
    <property type="evidence" value="ECO:0007669"/>
    <property type="project" value="InterPro"/>
</dbReference>
<accession>A0AAD5P320</accession>
<dbReference type="InterPro" id="IPR032867">
    <property type="entry name" value="DYW_dom"/>
</dbReference>
<gene>
    <name evidence="4" type="ORF">LWI28_014118</name>
</gene>
<feature type="domain" description="DYW" evidence="3">
    <location>
        <begin position="281"/>
        <end position="374"/>
    </location>
</feature>
<dbReference type="Pfam" id="PF14432">
    <property type="entry name" value="DYW_deaminase"/>
    <property type="match status" value="1"/>
</dbReference>
<dbReference type="InterPro" id="IPR046960">
    <property type="entry name" value="PPR_At4g14850-like_plant"/>
</dbReference>
<dbReference type="Gene3D" id="1.25.40.10">
    <property type="entry name" value="Tetratricopeptide repeat domain"/>
    <property type="match status" value="2"/>
</dbReference>
<dbReference type="Proteomes" id="UP001064489">
    <property type="component" value="Chromosome 1"/>
</dbReference>
<comment type="caution">
    <text evidence="4">The sequence shown here is derived from an EMBL/GenBank/DDBJ whole genome shotgun (WGS) entry which is preliminary data.</text>
</comment>
<sequence>MSLKLSFNYKPFCGSALVNFYSKFRLPDNAKRVFDEMHDKEEVWYSAMIICLAQNSRCVNSLSVFADMRRRHLVSTVHSVSGALRAAELAAMEQCRIIYGHALVAGFDRNVVLGTALIDAYGKAGHVFDARRVFDENVRVLNVVACAFGRAGRLEDAEKIAMEIQFEPDAAVWRALLSSSALHGAPDMALRMAHRLLEVNRYDDSAYVIAANVLSASGRWDEVADMRKMMKDRRVRKEGGRSWIEVKGEVHVFLAGDRNHYRVEEIYAKLEELIEECEKLGYVPIWNEMLHKVEEREKTRALWYHSEKLALAFGLVSGTPPGKALRIVKNLKICRDCHESFKYISRMVEREIIVRDVNRYHRILNGSFTCGDIW</sequence>
<protein>
    <recommendedName>
        <fullName evidence="3">DYW domain-containing protein</fullName>
    </recommendedName>
</protein>
<reference evidence="4" key="1">
    <citation type="journal article" date="2022" name="Plant J.">
        <title>Strategies of tolerance reflected in two North American maple genomes.</title>
        <authorList>
            <person name="McEvoy S.L."/>
            <person name="Sezen U.U."/>
            <person name="Trouern-Trend A."/>
            <person name="McMahon S.M."/>
            <person name="Schaberg P.G."/>
            <person name="Yang J."/>
            <person name="Wegrzyn J.L."/>
            <person name="Swenson N.G."/>
        </authorList>
    </citation>
    <scope>NUCLEOTIDE SEQUENCE</scope>
    <source>
        <strain evidence="4">91603</strain>
    </source>
</reference>
<dbReference type="Pfam" id="PF20431">
    <property type="entry name" value="E_motif"/>
    <property type="match status" value="1"/>
</dbReference>
<keyword evidence="2" id="KW-0677">Repeat</keyword>
<dbReference type="InterPro" id="IPR011990">
    <property type="entry name" value="TPR-like_helical_dom_sf"/>
</dbReference>
<proteinExistence type="inferred from homology"/>
<dbReference type="PANTHER" id="PTHR47926">
    <property type="entry name" value="PENTATRICOPEPTIDE REPEAT-CONTAINING PROTEIN"/>
    <property type="match status" value="1"/>
</dbReference>
<organism evidence="4 5">
    <name type="scientific">Acer negundo</name>
    <name type="common">Box elder</name>
    <dbReference type="NCBI Taxonomy" id="4023"/>
    <lineage>
        <taxon>Eukaryota</taxon>
        <taxon>Viridiplantae</taxon>
        <taxon>Streptophyta</taxon>
        <taxon>Embryophyta</taxon>
        <taxon>Tracheophyta</taxon>
        <taxon>Spermatophyta</taxon>
        <taxon>Magnoliopsida</taxon>
        <taxon>eudicotyledons</taxon>
        <taxon>Gunneridae</taxon>
        <taxon>Pentapetalae</taxon>
        <taxon>rosids</taxon>
        <taxon>malvids</taxon>
        <taxon>Sapindales</taxon>
        <taxon>Sapindaceae</taxon>
        <taxon>Hippocastanoideae</taxon>
        <taxon>Acereae</taxon>
        <taxon>Acer</taxon>
    </lineage>
</organism>
<name>A0AAD5P320_ACENE</name>
<evidence type="ECO:0000256" key="1">
    <source>
        <dbReference type="ARBA" id="ARBA00006643"/>
    </source>
</evidence>
<dbReference type="InterPro" id="IPR002885">
    <property type="entry name" value="PPR_rpt"/>
</dbReference>
<dbReference type="AlphaFoldDB" id="A0AAD5P320"/>